<organism evidence="2 3">
    <name type="scientific">Lodderomyces beijingensis</name>
    <dbReference type="NCBI Taxonomy" id="1775926"/>
    <lineage>
        <taxon>Eukaryota</taxon>
        <taxon>Fungi</taxon>
        <taxon>Dikarya</taxon>
        <taxon>Ascomycota</taxon>
        <taxon>Saccharomycotina</taxon>
        <taxon>Pichiomycetes</taxon>
        <taxon>Debaryomycetaceae</taxon>
        <taxon>Candida/Lodderomyces clade</taxon>
        <taxon>Lodderomyces</taxon>
    </lineage>
</organism>
<gene>
    <name evidence="2" type="ORF">LODBEIA_P53460</name>
</gene>
<feature type="compositionally biased region" description="Low complexity" evidence="1">
    <location>
        <begin position="28"/>
        <end position="40"/>
    </location>
</feature>
<feature type="region of interest" description="Disordered" evidence="1">
    <location>
        <begin position="24"/>
        <end position="52"/>
    </location>
</feature>
<dbReference type="RefSeq" id="XP_066832284.1">
    <property type="nucleotide sequence ID" value="XM_066975668.1"/>
</dbReference>
<dbReference type="Proteomes" id="UP001497383">
    <property type="component" value="Chromosome 7"/>
</dbReference>
<proteinExistence type="predicted"/>
<keyword evidence="3" id="KW-1185">Reference proteome</keyword>
<name>A0ABP0ZUV0_9ASCO</name>
<sequence length="270" mass="29583">MGMTNANKAAGKLDDCESDVESFFSLLQSNQSSTQETQPPQQQPPPTSQKNDLKSAALVQHAARLELESITLKETLDVAIEEFRKAPVAEIGKIASSTEKLQKEVAAITAEHERSQASLPLILDEWRKFKDDVSAKLVEECSNTLLQPLLQSSTALKENVSLLTKNGEEGQQIYEKGLELHRNIFENQQGLEKTVGGIRKTVGGISKTVGGLEKTVGVMEKSVGGLEKSVGDIKRFLQLVIPRLISIENAVAQQNVEAEPERGLKKRKLV</sequence>
<dbReference type="EMBL" id="OZ022411">
    <property type="protein sequence ID" value="CAK9441478.1"/>
    <property type="molecule type" value="Genomic_DNA"/>
</dbReference>
<evidence type="ECO:0000256" key="1">
    <source>
        <dbReference type="SAM" id="MobiDB-lite"/>
    </source>
</evidence>
<reference evidence="2 3" key="1">
    <citation type="submission" date="2024-03" db="EMBL/GenBank/DDBJ databases">
        <authorList>
            <person name="Brejova B."/>
        </authorList>
    </citation>
    <scope>NUCLEOTIDE SEQUENCE [LARGE SCALE GENOMIC DNA]</scope>
    <source>
        <strain evidence="2 3">CBS 14171</strain>
    </source>
</reference>
<evidence type="ECO:0000313" key="3">
    <source>
        <dbReference type="Proteomes" id="UP001497383"/>
    </source>
</evidence>
<protein>
    <submittedName>
        <fullName evidence="2">Uncharacterized protein</fullName>
    </submittedName>
</protein>
<accession>A0ABP0ZUV0</accession>
<dbReference type="GeneID" id="92210542"/>
<evidence type="ECO:0000313" key="2">
    <source>
        <dbReference type="EMBL" id="CAK9441478.1"/>
    </source>
</evidence>